<dbReference type="InterPro" id="IPR000477">
    <property type="entry name" value="RT_dom"/>
</dbReference>
<comment type="caution">
    <text evidence="8">The sequence shown here is derived from an EMBL/GenBank/DDBJ whole genome shotgun (WGS) entry which is preliminary data.</text>
</comment>
<gene>
    <name evidence="8" type="ORF">RRG08_029095</name>
</gene>
<dbReference type="PROSITE" id="PS50878">
    <property type="entry name" value="RT_POL"/>
    <property type="match status" value="1"/>
</dbReference>
<accession>A0AAE0YSV8</accession>
<proteinExistence type="predicted"/>
<dbReference type="GO" id="GO:0016787">
    <property type="term" value="F:hydrolase activity"/>
    <property type="evidence" value="ECO:0007669"/>
    <property type="project" value="UniProtKB-KW"/>
</dbReference>
<sequence>MTSSAGSAASDECQVSFPAACAIRAYSTARRTASTVDKTVSIVGTVTLTLTSQAKLTSWTIVVAPPTKYDWRAVTSTQIGKNNEKSSKAVVLRGVHTPLLAAPSGGSAYDARLVDAKPVFCKPRTVPLAVQDDLEKAYDAGIAKGVWKPTTFSSYGTPVVPIRKKALQGQPKAQIRVCGDYSVTVNPQLETHRHPIPKPEDLMRRLGGGHYFSKIDLADAYNQIQLSPASQEKLALSTHRGVLLQQRLPFGITSAPGYFQEVMDQLTHDLPGVAVYIDDCLVSGTDADSYLQNLRRLLQRLEENGLRCRMEKCEFGKPFVEYLGHTLSREGIAKGPKVDAITKMPAPTNIPELRAFLGQIQFYGKFLPNLATVLEPLYNLTRKDSRWKWGAEEQASFQQVKDWLCTDTVLAHFDPSLDIGISCDASDCGIGAVLFHRFPDGSERPIANVSKTLSPAQRRYSQIHKEALAIIFALTKFHQFLYARKFILVTDHKPLLNIFSPHKATPALAANRLARWAVTLSQYDYSIEYRQSSKHGNADALSRLPSGPDTAFDEREGDADMDSVCTVKIISNQIRSTDTGVVARESSKDAVISTVMRHCREGWPPCHAPNESGGLTQCTLLDKYKTPSHVKQDAFSMGRDWSFQQVCNIKCYTSFIKNTLECNE</sequence>
<dbReference type="FunFam" id="3.30.70.270:FF:000020">
    <property type="entry name" value="Transposon Tf2-6 polyprotein-like Protein"/>
    <property type="match status" value="1"/>
</dbReference>
<evidence type="ECO:0000256" key="2">
    <source>
        <dbReference type="ARBA" id="ARBA00022695"/>
    </source>
</evidence>
<protein>
    <recommendedName>
        <fullName evidence="7">Reverse transcriptase domain-containing protein</fullName>
    </recommendedName>
</protein>
<dbReference type="Pfam" id="PF00078">
    <property type="entry name" value="RVT_1"/>
    <property type="match status" value="1"/>
</dbReference>
<evidence type="ECO:0000259" key="7">
    <source>
        <dbReference type="PROSITE" id="PS50878"/>
    </source>
</evidence>
<dbReference type="EMBL" id="JAWDGP010005518">
    <property type="protein sequence ID" value="KAK3756425.1"/>
    <property type="molecule type" value="Genomic_DNA"/>
</dbReference>
<dbReference type="GO" id="GO:0003964">
    <property type="term" value="F:RNA-directed DNA polymerase activity"/>
    <property type="evidence" value="ECO:0007669"/>
    <property type="project" value="UniProtKB-KW"/>
</dbReference>
<keyword evidence="6" id="KW-0695">RNA-directed DNA polymerase</keyword>
<dbReference type="InterPro" id="IPR050951">
    <property type="entry name" value="Retrovirus_Pol_polyprotein"/>
</dbReference>
<evidence type="ECO:0000313" key="9">
    <source>
        <dbReference type="Proteomes" id="UP001283361"/>
    </source>
</evidence>
<reference evidence="8" key="1">
    <citation type="journal article" date="2023" name="G3 (Bethesda)">
        <title>A reference genome for the long-term kleptoplast-retaining sea slug Elysia crispata morphotype clarki.</title>
        <authorList>
            <person name="Eastman K.E."/>
            <person name="Pendleton A.L."/>
            <person name="Shaikh M.A."/>
            <person name="Suttiyut T."/>
            <person name="Ogas R."/>
            <person name="Tomko P."/>
            <person name="Gavelis G."/>
            <person name="Widhalm J.R."/>
            <person name="Wisecaver J.H."/>
        </authorList>
    </citation>
    <scope>NUCLEOTIDE SEQUENCE</scope>
    <source>
        <strain evidence="8">ECLA1</strain>
    </source>
</reference>
<dbReference type="FunFam" id="3.10.20.370:FF:000001">
    <property type="entry name" value="Retrovirus-related Pol polyprotein from transposon 17.6-like protein"/>
    <property type="match status" value="1"/>
</dbReference>
<dbReference type="InterPro" id="IPR041373">
    <property type="entry name" value="RT_RNaseH"/>
</dbReference>
<dbReference type="Gene3D" id="3.30.70.270">
    <property type="match status" value="2"/>
</dbReference>
<evidence type="ECO:0000256" key="5">
    <source>
        <dbReference type="ARBA" id="ARBA00022801"/>
    </source>
</evidence>
<dbReference type="InterPro" id="IPR043128">
    <property type="entry name" value="Rev_trsase/Diguanyl_cyclase"/>
</dbReference>
<feature type="domain" description="Reverse transcriptase" evidence="7">
    <location>
        <begin position="143"/>
        <end position="327"/>
    </location>
</feature>
<dbReference type="Gene3D" id="3.10.10.10">
    <property type="entry name" value="HIV Type 1 Reverse Transcriptase, subunit A, domain 1"/>
    <property type="match status" value="1"/>
</dbReference>
<dbReference type="GO" id="GO:0004519">
    <property type="term" value="F:endonuclease activity"/>
    <property type="evidence" value="ECO:0007669"/>
    <property type="project" value="UniProtKB-KW"/>
</dbReference>
<keyword evidence="4" id="KW-0255">Endonuclease</keyword>
<keyword evidence="9" id="KW-1185">Reference proteome</keyword>
<keyword evidence="3" id="KW-0540">Nuclease</keyword>
<dbReference type="SUPFAM" id="SSF56672">
    <property type="entry name" value="DNA/RNA polymerases"/>
    <property type="match status" value="1"/>
</dbReference>
<dbReference type="Pfam" id="PF17917">
    <property type="entry name" value="RT_RNaseH"/>
    <property type="match status" value="1"/>
</dbReference>
<evidence type="ECO:0000256" key="6">
    <source>
        <dbReference type="ARBA" id="ARBA00022918"/>
    </source>
</evidence>
<dbReference type="AlphaFoldDB" id="A0AAE0YSV8"/>
<organism evidence="8 9">
    <name type="scientific">Elysia crispata</name>
    <name type="common">lettuce slug</name>
    <dbReference type="NCBI Taxonomy" id="231223"/>
    <lineage>
        <taxon>Eukaryota</taxon>
        <taxon>Metazoa</taxon>
        <taxon>Spiralia</taxon>
        <taxon>Lophotrochozoa</taxon>
        <taxon>Mollusca</taxon>
        <taxon>Gastropoda</taxon>
        <taxon>Heterobranchia</taxon>
        <taxon>Euthyneura</taxon>
        <taxon>Panpulmonata</taxon>
        <taxon>Sacoglossa</taxon>
        <taxon>Placobranchoidea</taxon>
        <taxon>Plakobranchidae</taxon>
        <taxon>Elysia</taxon>
    </lineage>
</organism>
<keyword evidence="2" id="KW-0548">Nucleotidyltransferase</keyword>
<dbReference type="PANTHER" id="PTHR37984">
    <property type="entry name" value="PROTEIN CBG26694"/>
    <property type="match status" value="1"/>
</dbReference>
<dbReference type="InterPro" id="IPR043502">
    <property type="entry name" value="DNA/RNA_pol_sf"/>
</dbReference>
<name>A0AAE0YSV8_9GAST</name>
<evidence type="ECO:0000256" key="1">
    <source>
        <dbReference type="ARBA" id="ARBA00022679"/>
    </source>
</evidence>
<evidence type="ECO:0000256" key="3">
    <source>
        <dbReference type="ARBA" id="ARBA00022722"/>
    </source>
</evidence>
<dbReference type="CDD" id="cd01647">
    <property type="entry name" value="RT_LTR"/>
    <property type="match status" value="1"/>
</dbReference>
<dbReference type="CDD" id="cd09274">
    <property type="entry name" value="RNase_HI_RT_Ty3"/>
    <property type="match status" value="1"/>
</dbReference>
<dbReference type="PANTHER" id="PTHR37984:SF5">
    <property type="entry name" value="PROTEIN NYNRIN-LIKE"/>
    <property type="match status" value="1"/>
</dbReference>
<keyword evidence="5" id="KW-0378">Hydrolase</keyword>
<evidence type="ECO:0000256" key="4">
    <source>
        <dbReference type="ARBA" id="ARBA00022759"/>
    </source>
</evidence>
<dbReference type="Proteomes" id="UP001283361">
    <property type="component" value="Unassembled WGS sequence"/>
</dbReference>
<evidence type="ECO:0000313" key="8">
    <source>
        <dbReference type="EMBL" id="KAK3756425.1"/>
    </source>
</evidence>
<keyword evidence="1" id="KW-0808">Transferase</keyword>